<protein>
    <submittedName>
        <fullName evidence="2">Uncharacterized protein</fullName>
    </submittedName>
</protein>
<feature type="transmembrane region" description="Helical" evidence="1">
    <location>
        <begin position="109"/>
        <end position="126"/>
    </location>
</feature>
<dbReference type="AlphaFoldDB" id="C0W6K4"/>
<organism evidence="2 3">
    <name type="scientific">Actinomyces urogenitalis DSM 15434</name>
    <dbReference type="NCBI Taxonomy" id="525246"/>
    <lineage>
        <taxon>Bacteria</taxon>
        <taxon>Bacillati</taxon>
        <taxon>Actinomycetota</taxon>
        <taxon>Actinomycetes</taxon>
        <taxon>Actinomycetales</taxon>
        <taxon>Actinomycetaceae</taxon>
        <taxon>Actinomyces</taxon>
    </lineage>
</organism>
<feature type="transmembrane region" description="Helical" evidence="1">
    <location>
        <begin position="67"/>
        <end position="89"/>
    </location>
</feature>
<proteinExistence type="predicted"/>
<dbReference type="HOGENOM" id="CLU_1821267_0_0_11"/>
<feature type="transmembrane region" description="Helical" evidence="1">
    <location>
        <begin position="36"/>
        <end position="55"/>
    </location>
</feature>
<name>C0W6K4_9ACTO</name>
<gene>
    <name evidence="2" type="ORF">HMPREF0058_1498</name>
</gene>
<keyword evidence="1" id="KW-0812">Transmembrane</keyword>
<evidence type="ECO:0000313" key="3">
    <source>
        <dbReference type="Proteomes" id="UP000004778"/>
    </source>
</evidence>
<keyword evidence="3" id="KW-1185">Reference proteome</keyword>
<accession>C0W6K4</accession>
<evidence type="ECO:0000256" key="1">
    <source>
        <dbReference type="SAM" id="Phobius"/>
    </source>
</evidence>
<reference evidence="2 3" key="1">
    <citation type="submission" date="2009-01" db="EMBL/GenBank/DDBJ databases">
        <authorList>
            <person name="Qin X."/>
            <person name="Bachman B."/>
            <person name="Battles P."/>
            <person name="Bell A."/>
            <person name="Bess C."/>
            <person name="Bickham C."/>
            <person name="Chaboub L."/>
            <person name="Chen D."/>
            <person name="Coyle M."/>
            <person name="Deiros D.R."/>
            <person name="Dinh H."/>
            <person name="Forbes L."/>
            <person name="Fowler G."/>
            <person name="Francisco L."/>
            <person name="Fu Q."/>
            <person name="Gubbala S."/>
            <person name="Hale W."/>
            <person name="Han Y."/>
            <person name="Hemphill L."/>
            <person name="Highlander S.K."/>
            <person name="Hirani K."/>
            <person name="Hogues M."/>
            <person name="Jackson L."/>
            <person name="Jakkamsetti A."/>
            <person name="Javaid M."/>
            <person name="Jiang H."/>
            <person name="Korchina V."/>
            <person name="Kovar C."/>
            <person name="Lara F."/>
            <person name="Lee S."/>
            <person name="Mata R."/>
            <person name="Mathew T."/>
            <person name="Moen C."/>
            <person name="Morales K."/>
            <person name="Munidasa M."/>
            <person name="Nazareth L."/>
            <person name="Ngo R."/>
            <person name="Nguyen L."/>
            <person name="Okwuonu G."/>
            <person name="Ongeri F."/>
            <person name="Patil S."/>
            <person name="Petrosino J."/>
            <person name="Pham C."/>
            <person name="Pham P."/>
            <person name="Pu L.-L."/>
            <person name="Puazo M."/>
            <person name="Raj R."/>
            <person name="Reid J."/>
            <person name="Rouhana J."/>
            <person name="Saada N."/>
            <person name="Shang Y."/>
            <person name="Simmons D."/>
            <person name="Thornton R."/>
            <person name="Warren J."/>
            <person name="Weissenberger G."/>
            <person name="Zhang J."/>
            <person name="Zhang L."/>
            <person name="Zhou C."/>
            <person name="Zhu D."/>
            <person name="Muzny D."/>
            <person name="Worley K."/>
            <person name="Gibbs R."/>
        </authorList>
    </citation>
    <scope>NUCLEOTIDE SEQUENCE [LARGE SCALE GENOMIC DNA]</scope>
    <source>
        <strain evidence="2 3">DSM 15434</strain>
    </source>
</reference>
<keyword evidence="1" id="KW-1133">Transmembrane helix</keyword>
<evidence type="ECO:0000313" key="2">
    <source>
        <dbReference type="EMBL" id="EEH65528.1"/>
    </source>
</evidence>
<dbReference type="EMBL" id="ACFH01000109">
    <property type="protein sequence ID" value="EEH65528.1"/>
    <property type="molecule type" value="Genomic_DNA"/>
</dbReference>
<comment type="caution">
    <text evidence="2">The sequence shown here is derived from an EMBL/GenBank/DDBJ whole genome shotgun (WGS) entry which is preliminary data.</text>
</comment>
<dbReference type="Proteomes" id="UP000004778">
    <property type="component" value="Unassembled WGS sequence"/>
</dbReference>
<keyword evidence="1" id="KW-0472">Membrane</keyword>
<sequence length="141" mass="14940">MQISRTAPPLAALVLSLALLLGVTYRATSGVNPFSAATWALGTGLALACVADASARVVTSRARAQRILLIGLLPPQLALAFACGVAYTFSTTLHMTDVLSSYTFELTHPALLCAALCVYLYIRLLLLTRSLKDPTHHTAQA</sequence>